<gene>
    <name evidence="1" type="ORF">CRE_26061</name>
</gene>
<dbReference type="EMBL" id="DS268413">
    <property type="protein sequence ID" value="EFP07329.1"/>
    <property type="molecule type" value="Genomic_DNA"/>
</dbReference>
<dbReference type="InParanoid" id="E3LRH3"/>
<dbReference type="AlphaFoldDB" id="E3LRH3"/>
<dbReference type="RefSeq" id="XP_003113417.2">
    <property type="nucleotide sequence ID" value="XM_003113369.2"/>
</dbReference>
<dbReference type="CTD" id="9815486"/>
<name>E3LRH3_CAERE</name>
<organism evidence="2">
    <name type="scientific">Caenorhabditis remanei</name>
    <name type="common">Caenorhabditis vulgaris</name>
    <dbReference type="NCBI Taxonomy" id="31234"/>
    <lineage>
        <taxon>Eukaryota</taxon>
        <taxon>Metazoa</taxon>
        <taxon>Ecdysozoa</taxon>
        <taxon>Nematoda</taxon>
        <taxon>Chromadorea</taxon>
        <taxon>Rhabditida</taxon>
        <taxon>Rhabditina</taxon>
        <taxon>Rhabditomorpha</taxon>
        <taxon>Rhabditoidea</taxon>
        <taxon>Rhabditidae</taxon>
        <taxon>Peloderinae</taxon>
        <taxon>Caenorhabditis</taxon>
    </lineage>
</organism>
<dbReference type="GeneID" id="9815486"/>
<proteinExistence type="predicted"/>
<accession>E3LRH3</accession>
<evidence type="ECO:0000313" key="1">
    <source>
        <dbReference type="EMBL" id="EFP07329.1"/>
    </source>
</evidence>
<keyword evidence="2" id="KW-1185">Reference proteome</keyword>
<protein>
    <submittedName>
        <fullName evidence="1">Uncharacterized protein</fullName>
    </submittedName>
</protein>
<dbReference type="Proteomes" id="UP000008281">
    <property type="component" value="Unassembled WGS sequence"/>
</dbReference>
<dbReference type="KEGG" id="crq:GCK72_006645"/>
<reference evidence="1" key="1">
    <citation type="submission" date="2007-07" db="EMBL/GenBank/DDBJ databases">
        <title>PCAP assembly of the Caenorhabditis remanei genome.</title>
        <authorList>
            <consortium name="The Caenorhabditis remanei Sequencing Consortium"/>
            <person name="Wilson R.K."/>
        </authorList>
    </citation>
    <scope>NUCLEOTIDE SEQUENCE [LARGE SCALE GENOMIC DNA]</scope>
    <source>
        <strain evidence="1">PB4641</strain>
    </source>
</reference>
<evidence type="ECO:0000313" key="2">
    <source>
        <dbReference type="Proteomes" id="UP000008281"/>
    </source>
</evidence>
<dbReference type="HOGENOM" id="CLU_2374749_0_0_1"/>
<sequence>MLVLGINRNYALQKLYDLNCPLSVYETCQTKQLIDCAKLYECQSLIDLMDEKFEDLQKKDLKEAEEEKVKNGFLEGQLFIYGCYRDNFCVKENAN</sequence>